<name>A0A543I9G8_9ACTN</name>
<dbReference type="Proteomes" id="UP000316706">
    <property type="component" value="Unassembled WGS sequence"/>
</dbReference>
<accession>A0A543I9G8</accession>
<protein>
    <submittedName>
        <fullName evidence="1">Uncharacterized protein</fullName>
    </submittedName>
</protein>
<evidence type="ECO:0000313" key="1">
    <source>
        <dbReference type="EMBL" id="TQM67207.1"/>
    </source>
</evidence>
<organism evidence="1 2">
    <name type="scientific">Actinomadura hallensis</name>
    <dbReference type="NCBI Taxonomy" id="337895"/>
    <lineage>
        <taxon>Bacteria</taxon>
        <taxon>Bacillati</taxon>
        <taxon>Actinomycetota</taxon>
        <taxon>Actinomycetes</taxon>
        <taxon>Streptosporangiales</taxon>
        <taxon>Thermomonosporaceae</taxon>
        <taxon>Actinomadura</taxon>
    </lineage>
</organism>
<dbReference type="EMBL" id="VFPO01000001">
    <property type="protein sequence ID" value="TQM67207.1"/>
    <property type="molecule type" value="Genomic_DNA"/>
</dbReference>
<dbReference type="OrthoDB" id="3449702at2"/>
<reference evidence="1 2" key="1">
    <citation type="submission" date="2019-06" db="EMBL/GenBank/DDBJ databases">
        <title>Sequencing the genomes of 1000 actinobacteria strains.</title>
        <authorList>
            <person name="Klenk H.-P."/>
        </authorList>
    </citation>
    <scope>NUCLEOTIDE SEQUENCE [LARGE SCALE GENOMIC DNA]</scope>
    <source>
        <strain evidence="1 2">DSM 45043</strain>
    </source>
</reference>
<comment type="caution">
    <text evidence="1">The sequence shown here is derived from an EMBL/GenBank/DDBJ whole genome shotgun (WGS) entry which is preliminary data.</text>
</comment>
<dbReference type="RefSeq" id="WP_141966249.1">
    <property type="nucleotide sequence ID" value="NZ_VFPO01000001.1"/>
</dbReference>
<sequence>MATPHQITHSRAEREHVALLAPESPIMFARARHILRDLTRDGAARFRVGVVEEGCWSVLRGENGWRAVHRPRGSTGPDEASDHATAREATAHAVGGLLAEEGVSVNSAVLELAGLIRLDAQRNMPIALWVLTETGERVWDESEHAARPTDTPCVALEGVVGRAGYFVARPGPAPSEGPFVTVRTVMSMAAFARLPEPPDDPGEIQPVDLPVDAILDGYGDTDQVFLFEPGTPFNRCGLWDERERHPHRRYRVLEPLRAYPSFPFEKAAIDVERFERAAIDVERSSEEGSGYYVVDTVAALLAAGTLSEVTERS</sequence>
<dbReference type="AlphaFoldDB" id="A0A543I9G8"/>
<evidence type="ECO:0000313" key="2">
    <source>
        <dbReference type="Proteomes" id="UP000316706"/>
    </source>
</evidence>
<keyword evidence="2" id="KW-1185">Reference proteome</keyword>
<proteinExistence type="predicted"/>
<gene>
    <name evidence="1" type="ORF">FHX41_0812</name>
</gene>